<keyword evidence="4" id="KW-0762">Sugar transport</keyword>
<evidence type="ECO:0000256" key="5">
    <source>
        <dbReference type="ARBA" id="ARBA00022737"/>
    </source>
</evidence>
<gene>
    <name evidence="11" type="ORF">EDD55_10215</name>
</gene>
<dbReference type="InterPro" id="IPR003439">
    <property type="entry name" value="ABC_transporter-like_ATP-bd"/>
</dbReference>
<dbReference type="AlphaFoldDB" id="A0A4R3JDA5"/>
<protein>
    <submittedName>
        <fullName evidence="11">Nucleoside ABC transporter ATP-binding protein</fullName>
    </submittedName>
</protein>
<evidence type="ECO:0000256" key="2">
    <source>
        <dbReference type="ARBA" id="ARBA00022448"/>
    </source>
</evidence>
<dbReference type="InterPro" id="IPR050107">
    <property type="entry name" value="ABC_carbohydrate_import_ATPase"/>
</dbReference>
<dbReference type="SMART" id="SM00382">
    <property type="entry name" value="AAA"/>
    <property type="match status" value="2"/>
</dbReference>
<dbReference type="GO" id="GO:0016887">
    <property type="term" value="F:ATP hydrolysis activity"/>
    <property type="evidence" value="ECO:0007669"/>
    <property type="project" value="InterPro"/>
</dbReference>
<evidence type="ECO:0000256" key="9">
    <source>
        <dbReference type="ARBA" id="ARBA00023136"/>
    </source>
</evidence>
<dbReference type="RefSeq" id="WP_132937953.1">
    <property type="nucleotide sequence ID" value="NZ_CP119676.1"/>
</dbReference>
<dbReference type="SUPFAM" id="SSF52540">
    <property type="entry name" value="P-loop containing nucleoside triphosphate hydrolases"/>
    <property type="match status" value="2"/>
</dbReference>
<dbReference type="EMBL" id="SLZW01000002">
    <property type="protein sequence ID" value="TCS63978.1"/>
    <property type="molecule type" value="Genomic_DNA"/>
</dbReference>
<comment type="caution">
    <text evidence="11">The sequence shown here is derived from an EMBL/GenBank/DDBJ whole genome shotgun (WGS) entry which is preliminary data.</text>
</comment>
<dbReference type="CDD" id="cd03216">
    <property type="entry name" value="ABC_Carb_Monos_I"/>
    <property type="match status" value="1"/>
</dbReference>
<evidence type="ECO:0000256" key="4">
    <source>
        <dbReference type="ARBA" id="ARBA00022597"/>
    </source>
</evidence>
<dbReference type="Gene3D" id="3.40.50.300">
    <property type="entry name" value="P-loop containing nucleotide triphosphate hydrolases"/>
    <property type="match status" value="2"/>
</dbReference>
<dbReference type="PANTHER" id="PTHR43790:SF4">
    <property type="entry name" value="GUANOSINE IMPORT ATP-BINDING PROTEIN NUPO"/>
    <property type="match status" value="1"/>
</dbReference>
<feature type="domain" description="ABC transporter" evidence="10">
    <location>
        <begin position="279"/>
        <end position="529"/>
    </location>
</feature>
<evidence type="ECO:0000259" key="10">
    <source>
        <dbReference type="PROSITE" id="PS50893"/>
    </source>
</evidence>
<evidence type="ECO:0000313" key="11">
    <source>
        <dbReference type="EMBL" id="TCS63978.1"/>
    </source>
</evidence>
<dbReference type="PROSITE" id="PS00211">
    <property type="entry name" value="ABC_TRANSPORTER_1"/>
    <property type="match status" value="1"/>
</dbReference>
<dbReference type="PROSITE" id="PS50893">
    <property type="entry name" value="ABC_TRANSPORTER_2"/>
    <property type="match status" value="2"/>
</dbReference>
<evidence type="ECO:0000256" key="6">
    <source>
        <dbReference type="ARBA" id="ARBA00022741"/>
    </source>
</evidence>
<dbReference type="OrthoDB" id="7283113at2"/>
<keyword evidence="7 11" id="KW-0067">ATP-binding</keyword>
<organism evidence="11 12">
    <name type="scientific">Varunaivibrio sulfuroxidans</name>
    <dbReference type="NCBI Taxonomy" id="1773489"/>
    <lineage>
        <taxon>Bacteria</taxon>
        <taxon>Pseudomonadati</taxon>
        <taxon>Pseudomonadota</taxon>
        <taxon>Alphaproteobacteria</taxon>
        <taxon>Rhodospirillales</taxon>
        <taxon>Magnetovibrionaceae</taxon>
        <taxon>Varunaivibrio</taxon>
    </lineage>
</organism>
<evidence type="ECO:0000256" key="3">
    <source>
        <dbReference type="ARBA" id="ARBA00022475"/>
    </source>
</evidence>
<sequence length="547" mass="59941">MLVSNALTVAGGDVSLGEKEHGPPPAIELRHIHKSFGAVHANKDVHLFVRPGTIHGIVGENGAGKSTLMSILYGFYEADSGDILVDGRKVRINSSQAAIDAGIGMVHQHFMLVDTFTVLENVMLGAESGPLLRESADAARRRLAQLADDYGLRVAPDKMTGDLPVGEQQRVEILKTLYRGARVLILDEPTGVLTPQETEQLFRILAALKKEGVTIILITHKLREIMAATDYVSVMRGGEMVAHRHTARTSKEELAELMVGRRVNPTQRRVGSALGEVRLSVEKVSVLRRRSAPLLKDIDFSVRAGEIVGIAGVSGNGQSALLDVLSAIRPIDEGRIVVNGREITPRHPSDPAQLRDLKVAHVPEDRHRLGLVARFSAMETAILGYHRRARFNRGPFEFSQDLPAIERHCRALMERFDVRPPEPFIKSANMSGGNQQKLILAREIDQAPTVLLVGQPTRGVDIGAIEFIHRQLLDLRDQGCAIVMVSVELDEIMALSDRILVMFDGRIVHQVDNEDADIQSLGLMMTNAYDKEKHPPAAGARGKRGAP</sequence>
<keyword evidence="2" id="KW-0813">Transport</keyword>
<keyword evidence="12" id="KW-1185">Reference proteome</keyword>
<feature type="domain" description="ABC transporter" evidence="10">
    <location>
        <begin position="27"/>
        <end position="262"/>
    </location>
</feature>
<accession>A0A4R3JDA5</accession>
<evidence type="ECO:0000256" key="7">
    <source>
        <dbReference type="ARBA" id="ARBA00022840"/>
    </source>
</evidence>
<dbReference type="InterPro" id="IPR003593">
    <property type="entry name" value="AAA+_ATPase"/>
</dbReference>
<comment type="subcellular location">
    <subcellularLocation>
        <location evidence="1">Cell membrane</location>
        <topology evidence="1">Peripheral membrane protein</topology>
    </subcellularLocation>
</comment>
<dbReference type="InterPro" id="IPR017871">
    <property type="entry name" value="ABC_transporter-like_CS"/>
</dbReference>
<dbReference type="Proteomes" id="UP000295304">
    <property type="component" value="Unassembled WGS sequence"/>
</dbReference>
<keyword evidence="5" id="KW-0677">Repeat</keyword>
<keyword evidence="6" id="KW-0547">Nucleotide-binding</keyword>
<dbReference type="Pfam" id="PF00005">
    <property type="entry name" value="ABC_tran"/>
    <property type="match status" value="2"/>
</dbReference>
<dbReference type="PANTHER" id="PTHR43790">
    <property type="entry name" value="CARBOHYDRATE TRANSPORT ATP-BINDING PROTEIN MG119-RELATED"/>
    <property type="match status" value="1"/>
</dbReference>
<reference evidence="11 12" key="1">
    <citation type="submission" date="2019-03" db="EMBL/GenBank/DDBJ databases">
        <title>Genomic Encyclopedia of Type Strains, Phase IV (KMG-IV): sequencing the most valuable type-strain genomes for metagenomic binning, comparative biology and taxonomic classification.</title>
        <authorList>
            <person name="Goeker M."/>
        </authorList>
    </citation>
    <scope>NUCLEOTIDE SEQUENCE [LARGE SCALE GENOMIC DNA]</scope>
    <source>
        <strain evidence="11 12">DSM 101688</strain>
    </source>
</reference>
<keyword evidence="3" id="KW-1003">Cell membrane</keyword>
<evidence type="ECO:0000256" key="8">
    <source>
        <dbReference type="ARBA" id="ARBA00022967"/>
    </source>
</evidence>
<dbReference type="GO" id="GO:0005524">
    <property type="term" value="F:ATP binding"/>
    <property type="evidence" value="ECO:0007669"/>
    <property type="project" value="UniProtKB-KW"/>
</dbReference>
<dbReference type="GO" id="GO:0005886">
    <property type="term" value="C:plasma membrane"/>
    <property type="evidence" value="ECO:0007669"/>
    <property type="project" value="UniProtKB-SubCell"/>
</dbReference>
<dbReference type="FunFam" id="3.40.50.300:FF:000127">
    <property type="entry name" value="Ribose import ATP-binding protein RbsA"/>
    <property type="match status" value="1"/>
</dbReference>
<dbReference type="CDD" id="cd03215">
    <property type="entry name" value="ABC_Carb_Monos_II"/>
    <property type="match status" value="1"/>
</dbReference>
<evidence type="ECO:0000256" key="1">
    <source>
        <dbReference type="ARBA" id="ARBA00004202"/>
    </source>
</evidence>
<keyword evidence="8" id="KW-1278">Translocase</keyword>
<evidence type="ECO:0000313" key="12">
    <source>
        <dbReference type="Proteomes" id="UP000295304"/>
    </source>
</evidence>
<name>A0A4R3JDA5_9PROT</name>
<proteinExistence type="predicted"/>
<keyword evidence="9" id="KW-0472">Membrane</keyword>
<dbReference type="InterPro" id="IPR027417">
    <property type="entry name" value="P-loop_NTPase"/>
</dbReference>